<dbReference type="GO" id="GO:0046872">
    <property type="term" value="F:metal ion binding"/>
    <property type="evidence" value="ECO:0007669"/>
    <property type="project" value="UniProtKB-KW"/>
</dbReference>
<evidence type="ECO:0000313" key="7">
    <source>
        <dbReference type="EMBL" id="QDV73966.1"/>
    </source>
</evidence>
<evidence type="ECO:0000256" key="5">
    <source>
        <dbReference type="SAM" id="SignalP"/>
    </source>
</evidence>
<dbReference type="EC" id="3.1.6.1" evidence="7"/>
<keyword evidence="2" id="KW-0479">Metal-binding</keyword>
<proteinExistence type="inferred from homology"/>
<dbReference type="GO" id="GO:0004065">
    <property type="term" value="F:arylsulfatase activity"/>
    <property type="evidence" value="ECO:0007669"/>
    <property type="project" value="UniProtKB-EC"/>
</dbReference>
<keyword evidence="5" id="KW-0732">Signal</keyword>
<protein>
    <submittedName>
        <fullName evidence="7">Arylsulfatase</fullName>
        <ecNumber evidence="7">3.1.6.1</ecNumber>
    </submittedName>
</protein>
<feature type="domain" description="Sulfatase N-terminal" evidence="6">
    <location>
        <begin position="32"/>
        <end position="451"/>
    </location>
</feature>
<organism evidence="7 8">
    <name type="scientific">Botrimarina mediterranea</name>
    <dbReference type="NCBI Taxonomy" id="2528022"/>
    <lineage>
        <taxon>Bacteria</taxon>
        <taxon>Pseudomonadati</taxon>
        <taxon>Planctomycetota</taxon>
        <taxon>Planctomycetia</taxon>
        <taxon>Pirellulales</taxon>
        <taxon>Lacipirellulaceae</taxon>
        <taxon>Botrimarina</taxon>
    </lineage>
</organism>
<dbReference type="Proteomes" id="UP000316426">
    <property type="component" value="Chromosome"/>
</dbReference>
<evidence type="ECO:0000259" key="6">
    <source>
        <dbReference type="Pfam" id="PF00884"/>
    </source>
</evidence>
<feature type="signal peptide" evidence="5">
    <location>
        <begin position="1"/>
        <end position="27"/>
    </location>
</feature>
<evidence type="ECO:0000313" key="8">
    <source>
        <dbReference type="Proteomes" id="UP000316426"/>
    </source>
</evidence>
<dbReference type="Gene3D" id="3.30.1120.10">
    <property type="match status" value="1"/>
</dbReference>
<evidence type="ECO:0000256" key="1">
    <source>
        <dbReference type="ARBA" id="ARBA00008779"/>
    </source>
</evidence>
<comment type="similarity">
    <text evidence="1">Belongs to the sulfatase family.</text>
</comment>
<dbReference type="PROSITE" id="PS00149">
    <property type="entry name" value="SULFATASE_2"/>
    <property type="match status" value="1"/>
</dbReference>
<dbReference type="InterPro" id="IPR000917">
    <property type="entry name" value="Sulfatase_N"/>
</dbReference>
<dbReference type="EMBL" id="CP036349">
    <property type="protein sequence ID" value="QDV73966.1"/>
    <property type="molecule type" value="Genomic_DNA"/>
</dbReference>
<name>A0A518K843_9BACT</name>
<keyword evidence="8" id="KW-1185">Reference proteome</keyword>
<feature type="chain" id="PRO_5022130548" evidence="5">
    <location>
        <begin position="28"/>
        <end position="558"/>
    </location>
</feature>
<dbReference type="RefSeq" id="WP_197529892.1">
    <property type="nucleotide sequence ID" value="NZ_CP036349.1"/>
</dbReference>
<keyword evidence="4" id="KW-0106">Calcium</keyword>
<dbReference type="PANTHER" id="PTHR42693">
    <property type="entry name" value="ARYLSULFATASE FAMILY MEMBER"/>
    <property type="match status" value="1"/>
</dbReference>
<accession>A0A518K843</accession>
<keyword evidence="3 7" id="KW-0378">Hydrolase</keyword>
<dbReference type="InterPro" id="IPR017850">
    <property type="entry name" value="Alkaline_phosphatase_core_sf"/>
</dbReference>
<evidence type="ECO:0000256" key="4">
    <source>
        <dbReference type="ARBA" id="ARBA00022837"/>
    </source>
</evidence>
<dbReference type="SUPFAM" id="SSF53649">
    <property type="entry name" value="Alkaline phosphatase-like"/>
    <property type="match status" value="1"/>
</dbReference>
<dbReference type="Gene3D" id="3.40.720.10">
    <property type="entry name" value="Alkaline Phosphatase, subunit A"/>
    <property type="match status" value="1"/>
</dbReference>
<dbReference type="CDD" id="cd16025">
    <property type="entry name" value="PAS_like"/>
    <property type="match status" value="1"/>
</dbReference>
<gene>
    <name evidence="7" type="primary">atsA_5</name>
    <name evidence="7" type="ORF">Spa11_21650</name>
</gene>
<dbReference type="KEGG" id="bmei:Spa11_21650"/>
<dbReference type="AlphaFoldDB" id="A0A518K843"/>
<dbReference type="InterPro" id="IPR050738">
    <property type="entry name" value="Sulfatase"/>
</dbReference>
<dbReference type="PANTHER" id="PTHR42693:SF53">
    <property type="entry name" value="ENDO-4-O-SULFATASE"/>
    <property type="match status" value="1"/>
</dbReference>
<dbReference type="Pfam" id="PF00884">
    <property type="entry name" value="Sulfatase"/>
    <property type="match status" value="1"/>
</dbReference>
<evidence type="ECO:0000256" key="3">
    <source>
        <dbReference type="ARBA" id="ARBA00022801"/>
    </source>
</evidence>
<dbReference type="InterPro" id="IPR024607">
    <property type="entry name" value="Sulfatase_CS"/>
</dbReference>
<reference evidence="7 8" key="1">
    <citation type="submission" date="2019-02" db="EMBL/GenBank/DDBJ databases">
        <title>Deep-cultivation of Planctomycetes and their phenomic and genomic characterization uncovers novel biology.</title>
        <authorList>
            <person name="Wiegand S."/>
            <person name="Jogler M."/>
            <person name="Boedeker C."/>
            <person name="Pinto D."/>
            <person name="Vollmers J."/>
            <person name="Rivas-Marin E."/>
            <person name="Kohn T."/>
            <person name="Peeters S.H."/>
            <person name="Heuer A."/>
            <person name="Rast P."/>
            <person name="Oberbeckmann S."/>
            <person name="Bunk B."/>
            <person name="Jeske O."/>
            <person name="Meyerdierks A."/>
            <person name="Storesund J.E."/>
            <person name="Kallscheuer N."/>
            <person name="Luecker S."/>
            <person name="Lage O.M."/>
            <person name="Pohl T."/>
            <person name="Merkel B.J."/>
            <person name="Hornburger P."/>
            <person name="Mueller R.-W."/>
            <person name="Bruemmer F."/>
            <person name="Labrenz M."/>
            <person name="Spormann A.M."/>
            <person name="Op den Camp H."/>
            <person name="Overmann J."/>
            <person name="Amann R."/>
            <person name="Jetten M.S.M."/>
            <person name="Mascher T."/>
            <person name="Medema M.H."/>
            <person name="Devos D.P."/>
            <person name="Kaster A.-K."/>
            <person name="Ovreas L."/>
            <person name="Rohde M."/>
            <person name="Galperin M.Y."/>
            <person name="Jogler C."/>
        </authorList>
    </citation>
    <scope>NUCLEOTIDE SEQUENCE [LARGE SCALE GENOMIC DNA]</scope>
    <source>
        <strain evidence="7 8">Spa11</strain>
    </source>
</reference>
<sequence length="558" mass="61788" precursor="true">MTISSSVFRFATVLLGACLLAPGVAMAAEARPNILVVMIDDMGYSDPGCFGGEVKTPNLDALAADGVRLRQFYNCARCCQTRASMLTGAYPHRVNMKEFGRTMDMTVPTVAENLRDSGYATAMVGKWHLSELPRTRNENRRILWMNHEIDLPIPFVEEGSYPTDRGFERFYGIVWGVVDHFDPFSLVEGKTPVAEVPDDFYFSDAITDRAVADLDEFAGGEKPFFLYVAYTAPHWPLHARPEDIAKYKNRYQAGWEALRKERFDRQQAIGLIEEETPRGAISGRGGDWDNLSEADREFEADKMAVHAAMVDRVDQGIGKIVEQLRKNGQLDNTVLVFLSDNGASPEIPQAAGYDRNGGTRDGRTALRDGALRKPENRDKLGTDESYTGIGASWASATNTPLRFWKAESYDGGCRTPVVIHWPTGLGDRDGAWVDTVGHVIDLAPTFYELAQAQPQSGTLQDGVSLAATFRGEEQSIDRTLYFDHGAGRGVRQGDWKASKRGQGDWELFNLAVDPGETNNLAREKPEVLEGLIAQWAEWIKTAEQKPASSLAHHTADAE</sequence>
<evidence type="ECO:0000256" key="2">
    <source>
        <dbReference type="ARBA" id="ARBA00022723"/>
    </source>
</evidence>